<dbReference type="PANTHER" id="PTHR30055">
    <property type="entry name" value="HTH-TYPE TRANSCRIPTIONAL REGULATOR RUTR"/>
    <property type="match status" value="1"/>
</dbReference>
<organism evidence="6 7">
    <name type="scientific">Pseudarthrobacter siccitolerans</name>
    <dbReference type="NCBI Taxonomy" id="861266"/>
    <lineage>
        <taxon>Bacteria</taxon>
        <taxon>Bacillati</taxon>
        <taxon>Actinomycetota</taxon>
        <taxon>Actinomycetes</taxon>
        <taxon>Micrococcales</taxon>
        <taxon>Micrococcaceae</taxon>
        <taxon>Pseudarthrobacter</taxon>
    </lineage>
</organism>
<dbReference type="Proteomes" id="UP001236806">
    <property type="component" value="Unassembled WGS sequence"/>
</dbReference>
<dbReference type="SUPFAM" id="SSF48498">
    <property type="entry name" value="Tetracyclin repressor-like, C-terminal domain"/>
    <property type="match status" value="1"/>
</dbReference>
<evidence type="ECO:0000256" key="1">
    <source>
        <dbReference type="ARBA" id="ARBA00023015"/>
    </source>
</evidence>
<protein>
    <submittedName>
        <fullName evidence="6">AcrR family transcriptional regulator</fullName>
    </submittedName>
</protein>
<keyword evidence="7" id="KW-1185">Reference proteome</keyword>
<dbReference type="InterPro" id="IPR036271">
    <property type="entry name" value="Tet_transcr_reg_TetR-rel_C_sf"/>
</dbReference>
<dbReference type="InterPro" id="IPR050109">
    <property type="entry name" value="HTH-type_TetR-like_transc_reg"/>
</dbReference>
<keyword evidence="3" id="KW-0804">Transcription</keyword>
<dbReference type="SUPFAM" id="SSF46689">
    <property type="entry name" value="Homeodomain-like"/>
    <property type="match status" value="1"/>
</dbReference>
<name>A0ABU0PMG4_9MICC</name>
<feature type="domain" description="HTH tetR-type" evidence="5">
    <location>
        <begin position="17"/>
        <end position="77"/>
    </location>
</feature>
<gene>
    <name evidence="6" type="ORF">QFZ36_002706</name>
</gene>
<keyword evidence="2 4" id="KW-0238">DNA-binding</keyword>
<comment type="caution">
    <text evidence="6">The sequence shown here is derived from an EMBL/GenBank/DDBJ whole genome shotgun (WGS) entry which is preliminary data.</text>
</comment>
<dbReference type="PANTHER" id="PTHR30055:SF234">
    <property type="entry name" value="HTH-TYPE TRANSCRIPTIONAL REGULATOR BETI"/>
    <property type="match status" value="1"/>
</dbReference>
<evidence type="ECO:0000256" key="4">
    <source>
        <dbReference type="PROSITE-ProRule" id="PRU00335"/>
    </source>
</evidence>
<reference evidence="6 7" key="1">
    <citation type="submission" date="2023-07" db="EMBL/GenBank/DDBJ databases">
        <title>Comparative genomics of wheat-associated soil bacteria to identify genetic determinants of phenazine resistance.</title>
        <authorList>
            <person name="Mouncey N."/>
        </authorList>
    </citation>
    <scope>NUCLEOTIDE SEQUENCE [LARGE SCALE GENOMIC DNA]</scope>
    <source>
        <strain evidence="6 7">W1I3</strain>
    </source>
</reference>
<proteinExistence type="predicted"/>
<dbReference type="EMBL" id="JAUSXB010000001">
    <property type="protein sequence ID" value="MDQ0675145.1"/>
    <property type="molecule type" value="Genomic_DNA"/>
</dbReference>
<evidence type="ECO:0000313" key="7">
    <source>
        <dbReference type="Proteomes" id="UP001236806"/>
    </source>
</evidence>
<dbReference type="InterPro" id="IPR009057">
    <property type="entry name" value="Homeodomain-like_sf"/>
</dbReference>
<evidence type="ECO:0000256" key="3">
    <source>
        <dbReference type="ARBA" id="ARBA00023163"/>
    </source>
</evidence>
<evidence type="ECO:0000256" key="2">
    <source>
        <dbReference type="ARBA" id="ARBA00023125"/>
    </source>
</evidence>
<dbReference type="PRINTS" id="PR00455">
    <property type="entry name" value="HTHTETR"/>
</dbReference>
<sequence length="205" mass="22651">MTVQTPRARRGPYRKGIEQRQKMVEVAVEVFGQNGFKGGTLQQVADRVGLTPGAIMKLFGSKEGLLIAVLEHWGKATADVVGPDLRGYALLEGFRRLMSYHVRHPGLLALYTTMAAEATSPEHPAHDFMTARYRTSLGDMRELFAEAAASGHFRPLGVQEIAHEAEFLLATMDGLEIQFLLNRSFDLESSFGAYIDCLNERLAPA</sequence>
<dbReference type="InterPro" id="IPR001647">
    <property type="entry name" value="HTH_TetR"/>
</dbReference>
<evidence type="ECO:0000259" key="5">
    <source>
        <dbReference type="PROSITE" id="PS50977"/>
    </source>
</evidence>
<dbReference type="Gene3D" id="1.10.357.10">
    <property type="entry name" value="Tetracycline Repressor, domain 2"/>
    <property type="match status" value="1"/>
</dbReference>
<dbReference type="PROSITE" id="PS50977">
    <property type="entry name" value="HTH_TETR_2"/>
    <property type="match status" value="1"/>
</dbReference>
<feature type="DNA-binding region" description="H-T-H motif" evidence="4">
    <location>
        <begin position="40"/>
        <end position="59"/>
    </location>
</feature>
<dbReference type="Pfam" id="PF00440">
    <property type="entry name" value="TetR_N"/>
    <property type="match status" value="1"/>
</dbReference>
<keyword evidence="1" id="KW-0805">Transcription regulation</keyword>
<evidence type="ECO:0000313" key="6">
    <source>
        <dbReference type="EMBL" id="MDQ0675145.1"/>
    </source>
</evidence>
<accession>A0ABU0PMG4</accession>